<evidence type="ECO:0000256" key="3">
    <source>
        <dbReference type="SAM" id="MobiDB-lite"/>
    </source>
</evidence>
<proteinExistence type="inferred from homology"/>
<dbReference type="OrthoDB" id="10253744at2759"/>
<dbReference type="PANTHER" id="PTHR31902:SF7">
    <property type="entry name" value="ALTERED INHERITANCE OF MITOCHONDRIA PROTEIN 32"/>
    <property type="match status" value="1"/>
</dbReference>
<dbReference type="Gene3D" id="3.40.30.10">
    <property type="entry name" value="Glutaredoxin"/>
    <property type="match status" value="1"/>
</dbReference>
<feature type="region of interest" description="Disordered" evidence="3">
    <location>
        <begin position="27"/>
        <end position="58"/>
    </location>
</feature>
<organism evidence="4 5">
    <name type="scientific">Clonostachys byssicola</name>
    <dbReference type="NCBI Taxonomy" id="160290"/>
    <lineage>
        <taxon>Eukaryota</taxon>
        <taxon>Fungi</taxon>
        <taxon>Dikarya</taxon>
        <taxon>Ascomycota</taxon>
        <taxon>Pezizomycotina</taxon>
        <taxon>Sordariomycetes</taxon>
        <taxon>Hypocreomycetidae</taxon>
        <taxon>Hypocreales</taxon>
        <taxon>Bionectriaceae</taxon>
        <taxon>Clonostachys</taxon>
    </lineage>
</organism>
<gene>
    <name evidence="4" type="ORF">CBYS24578_00005988</name>
</gene>
<comment type="similarity">
    <text evidence="1">Belongs to the AIM32 family.</text>
</comment>
<accession>A0A9N9UXJ4</accession>
<comment type="caution">
    <text evidence="4">The sequence shown here is derived from an EMBL/GenBank/DDBJ whole genome shotgun (WGS) entry which is preliminary data.</text>
</comment>
<evidence type="ECO:0000313" key="4">
    <source>
        <dbReference type="EMBL" id="CAH0005366.1"/>
    </source>
</evidence>
<dbReference type="CDD" id="cd03062">
    <property type="entry name" value="TRX_Fd_Sucrase"/>
    <property type="match status" value="1"/>
</dbReference>
<dbReference type="InterPro" id="IPR036249">
    <property type="entry name" value="Thioredoxin-like_sf"/>
</dbReference>
<dbReference type="Proteomes" id="UP000754883">
    <property type="component" value="Unassembled WGS sequence"/>
</dbReference>
<name>A0A9N9UXJ4_9HYPO</name>
<protein>
    <recommendedName>
        <fullName evidence="2">Altered inheritance of mitochondria protein 32</fullName>
    </recommendedName>
</protein>
<evidence type="ECO:0000256" key="1">
    <source>
        <dbReference type="ARBA" id="ARBA00038208"/>
    </source>
</evidence>
<feature type="compositionally biased region" description="Low complexity" evidence="3">
    <location>
        <begin position="27"/>
        <end position="37"/>
    </location>
</feature>
<reference evidence="4" key="1">
    <citation type="submission" date="2021-10" db="EMBL/GenBank/DDBJ databases">
        <authorList>
            <person name="Piombo E."/>
        </authorList>
    </citation>
    <scope>NUCLEOTIDE SEQUENCE</scope>
</reference>
<dbReference type="EMBL" id="CABFNO020001568">
    <property type="protein sequence ID" value="CAH0005366.1"/>
    <property type="molecule type" value="Genomic_DNA"/>
</dbReference>
<dbReference type="PANTHER" id="PTHR31902">
    <property type="entry name" value="ACTIN PATCHES DISTAL PROTEIN 1"/>
    <property type="match status" value="1"/>
</dbReference>
<dbReference type="SUPFAM" id="SSF52833">
    <property type="entry name" value="Thioredoxin-like"/>
    <property type="match status" value="1"/>
</dbReference>
<dbReference type="InterPro" id="IPR009737">
    <property type="entry name" value="Aim32/Apd1-like"/>
</dbReference>
<sequence length="377" mass="40927">MRTRSQWLLRPTITSVPAARRCFAAEAAAAGSSAPRSSGGGQSERTSRLKPKPPPFPTIPTCPSPTCSCAPMPGDLDIDHKSPLNGVMAGYAEHVLVCTGQDDWASRIEEDNSGDNLAADLKELFGRGGKYRDPFHNVSVLNSSMPSSIPPRREVQTTSAYILPSFKYVPFLPRVSFEAVQALAKGYLLPTTLHAAHGGLSPIHRDLMTRDETYRSLLPGVQDVDEVLVLICGHGGRDERCGVMGPLLRGEFEEKLGSTDGFEVRRGPVVVRDVVEEEATQIEGSVGEEEQKVTGVRVGLVSHIGGHKFAGNVIIYLPPKLLQKDGRPHPLAGKGIWYGRVEPKHVEGLVNETVVKGNVVEDMFRGGIDSDRKILRL</sequence>
<keyword evidence="5" id="KW-1185">Reference proteome</keyword>
<dbReference type="Pfam" id="PF06999">
    <property type="entry name" value="Suc_Fer-like"/>
    <property type="match status" value="1"/>
</dbReference>
<dbReference type="AlphaFoldDB" id="A0A9N9UXJ4"/>
<evidence type="ECO:0000256" key="2">
    <source>
        <dbReference type="ARBA" id="ARBA00040895"/>
    </source>
</evidence>
<evidence type="ECO:0000313" key="5">
    <source>
        <dbReference type="Proteomes" id="UP000754883"/>
    </source>
</evidence>